<feature type="compositionally biased region" description="Basic and acidic residues" evidence="1">
    <location>
        <begin position="31"/>
        <end position="46"/>
    </location>
</feature>
<gene>
    <name evidence="2" type="ORF">MHSWG343_00180</name>
</gene>
<evidence type="ECO:0000313" key="2">
    <source>
        <dbReference type="EMBL" id="GCE63040.1"/>
    </source>
</evidence>
<dbReference type="RefSeq" id="WP_216082637.1">
    <property type="nucleotide sequence ID" value="NZ_CACTIB010000004.1"/>
</dbReference>
<evidence type="ECO:0000313" key="3">
    <source>
        <dbReference type="Proteomes" id="UP000324831"/>
    </source>
</evidence>
<organism evidence="2 3">
    <name type="scientific">Candidatus Mycoplasma haematohominis</name>
    <dbReference type="NCBI Taxonomy" id="1494318"/>
    <lineage>
        <taxon>Bacteria</taxon>
        <taxon>Bacillati</taxon>
        <taxon>Mycoplasmatota</taxon>
        <taxon>Mollicutes</taxon>
        <taxon>Mycoplasmataceae</taxon>
        <taxon>Mycoplasma</taxon>
    </lineage>
</organism>
<protein>
    <submittedName>
        <fullName evidence="2">Uncharacterized protein</fullName>
    </submittedName>
</protein>
<feature type="compositionally biased region" description="Basic and acidic residues" evidence="1">
    <location>
        <begin position="140"/>
        <end position="155"/>
    </location>
</feature>
<evidence type="ECO:0000256" key="1">
    <source>
        <dbReference type="SAM" id="MobiDB-lite"/>
    </source>
</evidence>
<name>A0A478FSQ7_9MOLU</name>
<sequence length="205" mass="23060">MTTTTKSAIAGTTTVLGVGTAVTAYQLTKDNSNDSTEKIEASKNNENKNINNKPKQELDKQPKKVTVEGKQEEKPNNIFDIKHKFTRRESSIKPIEFKALEGKGKPKWIDTTNHPQGICATDNNESECEWSDLLRARVPKEKREQLERSAQDHATKKCSSIKGTMKDDTNSNPKGWITCTYSENLYVKSASLYDLNLDNEALYSE</sequence>
<dbReference type="AlphaFoldDB" id="A0A478FSQ7"/>
<comment type="caution">
    <text evidence="2">The sequence shown here is derived from an EMBL/GenBank/DDBJ whole genome shotgun (WGS) entry which is preliminary data.</text>
</comment>
<dbReference type="Proteomes" id="UP000324831">
    <property type="component" value="Unassembled WGS sequence"/>
</dbReference>
<accession>A0A478FSQ7</accession>
<feature type="compositionally biased region" description="Basic and acidic residues" evidence="1">
    <location>
        <begin position="54"/>
        <end position="76"/>
    </location>
</feature>
<reference evidence="2 3" key="1">
    <citation type="submission" date="2019-01" db="EMBL/GenBank/DDBJ databases">
        <title>Draft genome sequences of Candidatus Mycoplasma haemohominis SWG34-3 identified from a patient with pyrexia, anemia and liver dysfunction.</title>
        <authorList>
            <person name="Sekizuka T."/>
            <person name="Hattori N."/>
            <person name="Katano H."/>
            <person name="Takuma T."/>
            <person name="Ito T."/>
            <person name="Arai N."/>
            <person name="Yanai R."/>
            <person name="Ishii S."/>
            <person name="Miura Y."/>
            <person name="Tokunaga T."/>
            <person name="Watanabe H."/>
            <person name="Nomura N."/>
            <person name="Eguchi J."/>
            <person name="Arai T."/>
            <person name="Hasegawa H."/>
            <person name="Nakamaki T."/>
            <person name="Wakita T."/>
            <person name="Niki Y."/>
            <person name="Kuroda M."/>
        </authorList>
    </citation>
    <scope>NUCLEOTIDE SEQUENCE [LARGE SCALE GENOMIC DNA]</scope>
    <source>
        <strain evidence="2">SWG34-3</strain>
    </source>
</reference>
<feature type="region of interest" description="Disordered" evidence="1">
    <location>
        <begin position="140"/>
        <end position="170"/>
    </location>
</feature>
<proteinExistence type="predicted"/>
<feature type="region of interest" description="Disordered" evidence="1">
    <location>
        <begin position="29"/>
        <end position="76"/>
    </location>
</feature>
<dbReference type="EMBL" id="BIMN01000001">
    <property type="protein sequence ID" value="GCE63040.1"/>
    <property type="molecule type" value="Genomic_DNA"/>
</dbReference>